<feature type="region of interest" description="Disordered" evidence="1">
    <location>
        <begin position="41"/>
        <end position="60"/>
    </location>
</feature>
<dbReference type="InterPro" id="IPR007110">
    <property type="entry name" value="Ig-like_dom"/>
</dbReference>
<gene>
    <name evidence="4" type="primary">Pdcd1</name>
    <name evidence="4" type="ORF">CERCOR_R14129</name>
</gene>
<dbReference type="InterPro" id="IPR036179">
    <property type="entry name" value="Ig-like_dom_sf"/>
</dbReference>
<feature type="non-terminal residue" evidence="4">
    <location>
        <position position="240"/>
    </location>
</feature>
<dbReference type="InterPro" id="IPR013783">
    <property type="entry name" value="Ig-like_fold"/>
</dbReference>
<feature type="domain" description="Ig-like" evidence="3">
    <location>
        <begin position="1"/>
        <end position="89"/>
    </location>
</feature>
<keyword evidence="2" id="KW-0812">Transmembrane</keyword>
<protein>
    <submittedName>
        <fullName evidence="4">PDCD1 protein</fullName>
    </submittedName>
</protein>
<dbReference type="GO" id="GO:0050777">
    <property type="term" value="P:negative regulation of immune response"/>
    <property type="evidence" value="ECO:0007669"/>
    <property type="project" value="InterPro"/>
</dbReference>
<evidence type="ECO:0000259" key="3">
    <source>
        <dbReference type="PROSITE" id="PS50835"/>
    </source>
</evidence>
<dbReference type="InterPro" id="IPR042379">
    <property type="entry name" value="PDCD1"/>
</dbReference>
<feature type="transmembrane region" description="Helical" evidence="2">
    <location>
        <begin position="136"/>
        <end position="158"/>
    </location>
</feature>
<dbReference type="Proteomes" id="UP000631545">
    <property type="component" value="Unassembled WGS sequence"/>
</dbReference>
<dbReference type="Pfam" id="PF07686">
    <property type="entry name" value="V-set"/>
    <property type="match status" value="1"/>
</dbReference>
<dbReference type="PANTHER" id="PTHR15264">
    <property type="entry name" value="PROGRAMMED CELL DEATH PROTEIN 1"/>
    <property type="match status" value="1"/>
</dbReference>
<keyword evidence="2" id="KW-0472">Membrane</keyword>
<dbReference type="EMBL" id="WBND01001014">
    <property type="protein sequence ID" value="NXC89901.1"/>
    <property type="molecule type" value="Genomic_DNA"/>
</dbReference>
<reference evidence="4" key="1">
    <citation type="submission" date="2019-09" db="EMBL/GenBank/DDBJ databases">
        <title>Bird 10,000 Genomes (B10K) Project - Family phase.</title>
        <authorList>
            <person name="Zhang G."/>
        </authorList>
    </citation>
    <scope>NUCLEOTIDE SEQUENCE</scope>
    <source>
        <strain evidence="4">OUT-0024</strain>
        <tissue evidence="4">Muscle</tissue>
    </source>
</reference>
<name>A0A851RHM9_TYCCO</name>
<organism evidence="4 5">
    <name type="scientific">Tychaedon coryphoeus</name>
    <name type="common">Karoo scrub-robin</name>
    <name type="synonym">Erythropygia coryphaeus</name>
    <dbReference type="NCBI Taxonomy" id="614051"/>
    <lineage>
        <taxon>Eukaryota</taxon>
        <taxon>Metazoa</taxon>
        <taxon>Chordata</taxon>
        <taxon>Craniata</taxon>
        <taxon>Vertebrata</taxon>
        <taxon>Euteleostomi</taxon>
        <taxon>Archelosauria</taxon>
        <taxon>Archosauria</taxon>
        <taxon>Dinosauria</taxon>
        <taxon>Saurischia</taxon>
        <taxon>Theropoda</taxon>
        <taxon>Coelurosauria</taxon>
        <taxon>Aves</taxon>
        <taxon>Neognathae</taxon>
        <taxon>Neoaves</taxon>
        <taxon>Telluraves</taxon>
        <taxon>Australaves</taxon>
        <taxon>Passeriformes</taxon>
        <taxon>Muscicapidae</taxon>
        <taxon>Cercotrichas</taxon>
    </lineage>
</organism>
<proteinExistence type="predicted"/>
<dbReference type="Gene3D" id="2.60.40.10">
    <property type="entry name" value="Immunoglobulins"/>
    <property type="match status" value="1"/>
</dbReference>
<accession>A0A851RHM9</accession>
<dbReference type="InterPro" id="IPR013106">
    <property type="entry name" value="Ig_V-set"/>
</dbReference>
<comment type="caution">
    <text evidence="4">The sequence shown here is derived from an EMBL/GenBank/DDBJ whole genome shotgun (WGS) entry which is preliminary data.</text>
</comment>
<dbReference type="GO" id="GO:0009897">
    <property type="term" value="C:external side of plasma membrane"/>
    <property type="evidence" value="ECO:0007669"/>
    <property type="project" value="TreeGrafter"/>
</dbReference>
<dbReference type="SUPFAM" id="SSF48726">
    <property type="entry name" value="Immunoglobulin"/>
    <property type="match status" value="1"/>
</dbReference>
<sequence>VTISPAVLTLPEGNKATFFCNISMENDSGSEYSLNWYKETNNRQPQKTAELSRHEPVTETEKYRLSNNTPVFKIEILNLHQNDSGSYYCGLIAFFEPSVSLMESCRSQLIVTAAPQMNATDEPEMEEGSPSEHIKAMLLGILMLAGVVVLLVFGYLIFMYRRGGACPGDGGYLQILNHHDGVTLQKEEKPPVVSISTVDYGVLEFQRDQCMPVPPKTWPVEQTEYATIIFPEEKPVTPER</sequence>
<feature type="compositionally biased region" description="Basic and acidic residues" evidence="1">
    <location>
        <begin position="50"/>
        <end position="60"/>
    </location>
</feature>
<evidence type="ECO:0000313" key="4">
    <source>
        <dbReference type="EMBL" id="NXC89901.1"/>
    </source>
</evidence>
<dbReference type="SMART" id="SM00409">
    <property type="entry name" value="IG"/>
    <property type="match status" value="1"/>
</dbReference>
<dbReference type="PANTHER" id="PTHR15264:SF2">
    <property type="entry name" value="PROGRAMMED CELL DEATH PROTEIN 1"/>
    <property type="match status" value="1"/>
</dbReference>
<feature type="non-terminal residue" evidence="4">
    <location>
        <position position="1"/>
    </location>
</feature>
<evidence type="ECO:0000256" key="1">
    <source>
        <dbReference type="SAM" id="MobiDB-lite"/>
    </source>
</evidence>
<evidence type="ECO:0000313" key="5">
    <source>
        <dbReference type="Proteomes" id="UP000631545"/>
    </source>
</evidence>
<dbReference type="GO" id="GO:0070234">
    <property type="term" value="P:positive regulation of T cell apoptotic process"/>
    <property type="evidence" value="ECO:0007669"/>
    <property type="project" value="TreeGrafter"/>
</dbReference>
<keyword evidence="5" id="KW-1185">Reference proteome</keyword>
<evidence type="ECO:0000256" key="2">
    <source>
        <dbReference type="SAM" id="Phobius"/>
    </source>
</evidence>
<dbReference type="AlphaFoldDB" id="A0A851RHM9"/>
<dbReference type="PROSITE" id="PS50835">
    <property type="entry name" value="IG_LIKE"/>
    <property type="match status" value="1"/>
</dbReference>
<keyword evidence="2" id="KW-1133">Transmembrane helix</keyword>
<dbReference type="InterPro" id="IPR003599">
    <property type="entry name" value="Ig_sub"/>
</dbReference>